<reference evidence="6 7" key="1">
    <citation type="submission" date="2019-01" db="EMBL/GenBank/DDBJ databases">
        <title>Intercellular communication is required for trap formation in the nematode-trapping fungus Duddingtonia flagrans.</title>
        <authorList>
            <person name="Youssar L."/>
            <person name="Wernet V."/>
            <person name="Hensel N."/>
            <person name="Hildebrandt H.-G."/>
            <person name="Fischer R."/>
        </authorList>
    </citation>
    <scope>NUCLEOTIDE SEQUENCE [LARGE SCALE GENOMIC DNA]</scope>
    <source>
        <strain evidence="6 7">CBS H-5679</strain>
    </source>
</reference>
<dbReference type="GeneID" id="93591031"/>
<evidence type="ECO:0000256" key="4">
    <source>
        <dbReference type="SAM" id="Coils"/>
    </source>
</evidence>
<dbReference type="SMART" id="SM00320">
    <property type="entry name" value="WD40"/>
    <property type="match status" value="9"/>
</dbReference>
<dbReference type="SUPFAM" id="SSF52540">
    <property type="entry name" value="P-loop containing nucleoside triphosphate hydrolases"/>
    <property type="match status" value="1"/>
</dbReference>
<dbReference type="PANTHER" id="PTHR19848:SF8">
    <property type="entry name" value="F-BOX AND WD REPEAT DOMAIN CONTAINING 7"/>
    <property type="match status" value="1"/>
</dbReference>
<gene>
    <name evidence="6" type="ORF">DFL_008720</name>
</gene>
<accession>A0A436ZPV5</accession>
<dbReference type="SUPFAM" id="SSF50978">
    <property type="entry name" value="WD40 repeat-like"/>
    <property type="match status" value="1"/>
</dbReference>
<feature type="repeat" description="WD" evidence="3">
    <location>
        <begin position="1005"/>
        <end position="1038"/>
    </location>
</feature>
<dbReference type="EMBL" id="SAEB01000012">
    <property type="protein sequence ID" value="RVD80832.1"/>
    <property type="molecule type" value="Genomic_DNA"/>
</dbReference>
<dbReference type="PROSITE" id="PS00678">
    <property type="entry name" value="WD_REPEATS_1"/>
    <property type="match status" value="3"/>
</dbReference>
<dbReference type="InterPro" id="IPR011047">
    <property type="entry name" value="Quinoprotein_ADH-like_sf"/>
</dbReference>
<dbReference type="RefSeq" id="XP_067486376.1">
    <property type="nucleotide sequence ID" value="XM_067638494.1"/>
</dbReference>
<dbReference type="PROSITE" id="PS50294">
    <property type="entry name" value="WD_REPEATS_REGION"/>
    <property type="match status" value="3"/>
</dbReference>
<keyword evidence="1 3" id="KW-0853">WD repeat</keyword>
<proteinExistence type="predicted"/>
<dbReference type="Gene3D" id="2.130.10.10">
    <property type="entry name" value="YVTN repeat-like/Quinoprotein amine dehydrogenase"/>
    <property type="match status" value="3"/>
</dbReference>
<protein>
    <recommendedName>
        <fullName evidence="5">Nephrocystin 3-like N-terminal domain-containing protein</fullName>
    </recommendedName>
</protein>
<name>A0A436ZPV5_ARTFL</name>
<dbReference type="PROSITE" id="PS50082">
    <property type="entry name" value="WD_REPEATS_2"/>
    <property type="match status" value="4"/>
</dbReference>
<dbReference type="Gene3D" id="1.20.930.20">
    <property type="entry name" value="Adaptor protein Cbl, N-terminal domain"/>
    <property type="match status" value="1"/>
</dbReference>
<keyword evidence="4" id="KW-0175">Coiled coil</keyword>
<dbReference type="GO" id="GO:0007166">
    <property type="term" value="P:cell surface receptor signaling pathway"/>
    <property type="evidence" value="ECO:0007669"/>
    <property type="project" value="InterPro"/>
</dbReference>
<sequence>MAEALGVAASIATFVDISVKVASLCMDYAKKVQHAEEDIKRLRVKIEGLAQLAKDVQQQIESDKGGHLSTSQKLKQAVSECCSQIESVQKKLEPSTRRKFMGGMGFRLKWPFESKDFDKIIRDLEKCNVDISLALQLDNTRIVLDISKQIDLGKIPSAPGAAFDAYSNERHELDARCHPDTRKDLLRQIKMWAKDPQGKSIFWLNGVAGTGKSTISRTVAQSFDDKGLLGASFFFKRGENERQNTSKFFSTITTQLLRKIPDIIPQVRKAIDEEPEIAAKTLEKQFDSLIFQPLSKLDRGSTVSILPLVLVVDALDECDGDRDIKTILRLLARVRDLKTVQMRVFLTSRPELPIRLGFHNMTTGTHESIVLQDIPIPTIEHDISVFLKEAFSKIRSDFNSENSSQIPRDWPDNRSIERLTKMAVPLFIFAATICRFVGDTSDWNPKKRLATILEDEAIRGASQLDQTYLPVLKQFETRQPKSQFKKFGEEFRKIIGSIVLLADPLSTNSLASLLGISKLEIDAKLHRLHSVLSVPSDSKLPVRLLHLSFREFLVRSKETDEFWFQVDEEQTHSMITARCLGLLSESLKENMCSIRHPGTRRSEVDIAKIDEFLPEHLRYSCRYWVHHLKHSNERIYSNDAVHTFLRHYFLNWLEALSLLGKISDSIGFINTLQSLVDENHGSEVLCFLYDAGRFILQNRWIINEAPLQLYSSALIFSPQKSVVRTTFQNCIPKWIRRLPETSETWGAELQKLQEYDGFVKAAAFFSDGRLISASRGGGLFFWDTTTGEKIKALKPDSDRNGEGKAVIAISPDEFVAQALYLGMIVLWDPETEEIIRTFEGHGYSYTVNEIAFSTDGRLASASDDKTVRIWDVATGNMLKVFEHCDGVSTIAFSPDGELASAETSGTIRLRNMETGEITMELLRAHGSLVSSLAFSSVYKFKLASASWDRTVRIWNLAAGQQIQKFEHKSPIHSICFLPAGGLASGSDDGTISIWNTVEGKLVKRLRGHKGAINAVAFSDANMRLASASDDYTVRLWDVTEVEDSVFRGYPDSTNIKWLTVSSDNRYVAISESWTTRIWDTVTADEAGRLEGFLFGGPPTFSSDSKQLALVVLSFSYPCPSRLGTVITIWNIATGSREVYSEENREVRFIAFSPDGKRLASLSESSVVVWDLATKEKFNRLEGRFHAEKQISFSPDGKTLVLFSSKSPSIILWDTETGKEESPFEGRLKPSRVRSIIFLSRGLLAVLVADGPSMAVQIWDTNTDEQVKSLKTPAHLQSLRYTAETGCLESNKGVLDVFPTEQMKLNLKQKSEYIFLKGDWVTRDGRDLLWLPPDYRSAHSFVKGNFLVIARNPSAISIYEFAFS</sequence>
<dbReference type="InterPro" id="IPR015943">
    <property type="entry name" value="WD40/YVTN_repeat-like_dom_sf"/>
</dbReference>
<feature type="repeat" description="WD" evidence="3">
    <location>
        <begin position="922"/>
        <end position="964"/>
    </location>
</feature>
<evidence type="ECO:0000256" key="2">
    <source>
        <dbReference type="ARBA" id="ARBA00022737"/>
    </source>
</evidence>
<evidence type="ECO:0000313" key="6">
    <source>
        <dbReference type="EMBL" id="RVD80832.1"/>
    </source>
</evidence>
<dbReference type="STRING" id="97331.A0A436ZPV5"/>
<dbReference type="InterPro" id="IPR027417">
    <property type="entry name" value="P-loop_NTPase"/>
</dbReference>
<dbReference type="OrthoDB" id="674604at2759"/>
<dbReference type="InterPro" id="IPR020472">
    <property type="entry name" value="WD40_PAC1"/>
</dbReference>
<dbReference type="SUPFAM" id="SSF50998">
    <property type="entry name" value="Quinoprotein alcohol dehydrogenase-like"/>
    <property type="match status" value="1"/>
</dbReference>
<feature type="repeat" description="WD" evidence="3">
    <location>
        <begin position="964"/>
        <end position="1004"/>
    </location>
</feature>
<dbReference type="InterPro" id="IPR056884">
    <property type="entry name" value="NPHP3-like_N"/>
</dbReference>
<comment type="caution">
    <text evidence="6">The sequence shown here is derived from an EMBL/GenBank/DDBJ whole genome shotgun (WGS) entry which is preliminary data.</text>
</comment>
<dbReference type="InterPro" id="IPR036322">
    <property type="entry name" value="WD40_repeat_dom_sf"/>
</dbReference>
<dbReference type="PRINTS" id="PR00320">
    <property type="entry name" value="GPROTEINBRPT"/>
</dbReference>
<dbReference type="VEuPathDB" id="FungiDB:DFL_008720"/>
<evidence type="ECO:0000259" key="5">
    <source>
        <dbReference type="Pfam" id="PF24883"/>
    </source>
</evidence>
<evidence type="ECO:0000313" key="7">
    <source>
        <dbReference type="Proteomes" id="UP000283090"/>
    </source>
</evidence>
<keyword evidence="7" id="KW-1185">Reference proteome</keyword>
<dbReference type="InterPro" id="IPR001680">
    <property type="entry name" value="WD40_rpt"/>
</dbReference>
<dbReference type="InterPro" id="IPR019775">
    <property type="entry name" value="WD40_repeat_CS"/>
</dbReference>
<feature type="domain" description="Nephrocystin 3-like N-terminal" evidence="5">
    <location>
        <begin position="188"/>
        <end position="349"/>
    </location>
</feature>
<organism evidence="6 7">
    <name type="scientific">Arthrobotrys flagrans</name>
    <name type="common">Nematode-trapping fungus</name>
    <name type="synonym">Trichothecium flagrans</name>
    <dbReference type="NCBI Taxonomy" id="97331"/>
    <lineage>
        <taxon>Eukaryota</taxon>
        <taxon>Fungi</taxon>
        <taxon>Dikarya</taxon>
        <taxon>Ascomycota</taxon>
        <taxon>Pezizomycotina</taxon>
        <taxon>Orbiliomycetes</taxon>
        <taxon>Orbiliales</taxon>
        <taxon>Orbiliaceae</taxon>
        <taxon>Arthrobotrys</taxon>
    </lineage>
</organism>
<feature type="coiled-coil region" evidence="4">
    <location>
        <begin position="25"/>
        <end position="59"/>
    </location>
</feature>
<evidence type="ECO:0000256" key="1">
    <source>
        <dbReference type="ARBA" id="ARBA00022574"/>
    </source>
</evidence>
<dbReference type="PANTHER" id="PTHR19848">
    <property type="entry name" value="WD40 REPEAT PROTEIN"/>
    <property type="match status" value="1"/>
</dbReference>
<dbReference type="CDD" id="cd00200">
    <property type="entry name" value="WD40"/>
    <property type="match status" value="1"/>
</dbReference>
<dbReference type="Proteomes" id="UP000283090">
    <property type="component" value="Unassembled WGS sequence"/>
</dbReference>
<keyword evidence="2" id="KW-0677">Repeat</keyword>
<dbReference type="Pfam" id="PF24883">
    <property type="entry name" value="NPHP3_N"/>
    <property type="match status" value="1"/>
</dbReference>
<dbReference type="Pfam" id="PF00400">
    <property type="entry name" value="WD40"/>
    <property type="match status" value="6"/>
</dbReference>
<evidence type="ECO:0000256" key="3">
    <source>
        <dbReference type="PROSITE-ProRule" id="PRU00221"/>
    </source>
</evidence>
<dbReference type="InterPro" id="IPR036537">
    <property type="entry name" value="Adaptor_Cbl_N_dom_sf"/>
</dbReference>
<dbReference type="Gene3D" id="3.40.50.300">
    <property type="entry name" value="P-loop containing nucleotide triphosphate hydrolases"/>
    <property type="match status" value="1"/>
</dbReference>
<feature type="repeat" description="WD" evidence="3">
    <location>
        <begin position="840"/>
        <end position="880"/>
    </location>
</feature>